<evidence type="ECO:0000313" key="1">
    <source>
        <dbReference type="EMBL" id="QBK84844.1"/>
    </source>
</evidence>
<sequence length="170" mass="20291">MLLSDKQCYGIMEIIKDIISDIFEKLEFDDKYNFIIKFRAIKCNIKQNISYITIILCSSKNKFDRINVILTCKENLIINYKIQRKTTYVGIEYNIQDKINLIYNIIGLPNNIIRLPNNIIRLPNNIINRSFMIMRKELNKIDFIIGCYRRKIKINNYLNKISNLELLLIF</sequence>
<dbReference type="EMBL" id="MK500299">
    <property type="protein sequence ID" value="QBK84844.1"/>
    <property type="molecule type" value="Genomic_DNA"/>
</dbReference>
<gene>
    <name evidence="1" type="ORF">LCDPAC02_00430</name>
</gene>
<proteinExistence type="predicted"/>
<protein>
    <submittedName>
        <fullName evidence="1">Uncharacterized protein</fullName>
    </submittedName>
</protein>
<name>A0A481YQV7_9VIRU</name>
<organism evidence="1">
    <name type="scientific">Pithovirus LCDPAC02</name>
    <dbReference type="NCBI Taxonomy" id="2506601"/>
    <lineage>
        <taxon>Viruses</taxon>
        <taxon>Pithoviruses</taxon>
    </lineage>
</organism>
<reference evidence="1" key="1">
    <citation type="journal article" date="2019" name="MBio">
        <title>Virus Genomes from Deep Sea Sediments Expand the Ocean Megavirome and Support Independent Origins of Viral Gigantism.</title>
        <authorList>
            <person name="Backstrom D."/>
            <person name="Yutin N."/>
            <person name="Jorgensen S.L."/>
            <person name="Dharamshi J."/>
            <person name="Homa F."/>
            <person name="Zaremba-Niedwiedzka K."/>
            <person name="Spang A."/>
            <person name="Wolf Y.I."/>
            <person name="Koonin E.V."/>
            <person name="Ettema T.J."/>
        </authorList>
    </citation>
    <scope>NUCLEOTIDE SEQUENCE</scope>
</reference>
<accession>A0A481YQV7</accession>